<protein>
    <submittedName>
        <fullName evidence="2">Uncharacterized protein</fullName>
    </submittedName>
</protein>
<accession>A0A929KXH8</accession>
<dbReference type="AlphaFoldDB" id="A0A929KXH8"/>
<gene>
    <name evidence="2" type="ORF">IRJ16_16345</name>
</gene>
<feature type="chain" id="PRO_5037081980" evidence="1">
    <location>
        <begin position="20"/>
        <end position="164"/>
    </location>
</feature>
<name>A0A929KXH8_9SPHI</name>
<organism evidence="2 3">
    <name type="scientific">Mucilaginibacter myungsuensis</name>
    <dbReference type="NCBI Taxonomy" id="649104"/>
    <lineage>
        <taxon>Bacteria</taxon>
        <taxon>Pseudomonadati</taxon>
        <taxon>Bacteroidota</taxon>
        <taxon>Sphingobacteriia</taxon>
        <taxon>Sphingobacteriales</taxon>
        <taxon>Sphingobacteriaceae</taxon>
        <taxon>Mucilaginibacter</taxon>
    </lineage>
</organism>
<sequence length="164" mass="18643">MRHLTILSLLVLVALSINSCGNRLCCATPPDRDELTLKRGSLQWTSKKQEASNYKDSLYITAQLNEETIRFRIKFNGEGKYVLTGNEIALLTVVDGNVTVMEYNADPTAESVLDVQYYPSAAKRIYGVFKANLFRDHRYDRFDGGQYPQKLALTEGRLKIYLPK</sequence>
<evidence type="ECO:0000313" key="3">
    <source>
        <dbReference type="Proteomes" id="UP000622475"/>
    </source>
</evidence>
<proteinExistence type="predicted"/>
<dbReference type="Proteomes" id="UP000622475">
    <property type="component" value="Unassembled WGS sequence"/>
</dbReference>
<evidence type="ECO:0000256" key="1">
    <source>
        <dbReference type="SAM" id="SignalP"/>
    </source>
</evidence>
<reference evidence="2" key="1">
    <citation type="submission" date="2020-10" db="EMBL/GenBank/DDBJ databases">
        <title>Mucilaginibacter mali sp. nov., isolated from rhizosphere soil of apple orchard.</title>
        <authorList>
            <person name="Lee J.-S."/>
            <person name="Kim H.S."/>
            <person name="Kim J.-S."/>
        </authorList>
    </citation>
    <scope>NUCLEOTIDE SEQUENCE</scope>
    <source>
        <strain evidence="2">KCTC 22746</strain>
    </source>
</reference>
<evidence type="ECO:0000313" key="2">
    <source>
        <dbReference type="EMBL" id="MBE9663459.1"/>
    </source>
</evidence>
<comment type="caution">
    <text evidence="2">The sequence shown here is derived from an EMBL/GenBank/DDBJ whole genome shotgun (WGS) entry which is preliminary data.</text>
</comment>
<dbReference type="EMBL" id="JADFFL010000006">
    <property type="protein sequence ID" value="MBE9663459.1"/>
    <property type="molecule type" value="Genomic_DNA"/>
</dbReference>
<keyword evidence="1" id="KW-0732">Signal</keyword>
<dbReference type="RefSeq" id="WP_194112690.1">
    <property type="nucleotide sequence ID" value="NZ_JADFFL010000006.1"/>
</dbReference>
<feature type="signal peptide" evidence="1">
    <location>
        <begin position="1"/>
        <end position="19"/>
    </location>
</feature>
<keyword evidence="3" id="KW-1185">Reference proteome</keyword>